<evidence type="ECO:0000259" key="6">
    <source>
        <dbReference type="Pfam" id="PF05199"/>
    </source>
</evidence>
<dbReference type="PANTHER" id="PTHR42784:SF1">
    <property type="entry name" value="PYRANOSE 2-OXIDASE"/>
    <property type="match status" value="1"/>
</dbReference>
<accession>A0A4R0X7H4</accession>
<evidence type="ECO:0000256" key="1">
    <source>
        <dbReference type="ARBA" id="ARBA00001974"/>
    </source>
</evidence>
<evidence type="ECO:0000256" key="4">
    <source>
        <dbReference type="ARBA" id="ARBA00022827"/>
    </source>
</evidence>
<dbReference type="InterPro" id="IPR036188">
    <property type="entry name" value="FAD/NAD-bd_sf"/>
</dbReference>
<name>A0A4R0X7H4_9BURK</name>
<proteinExistence type="inferred from homology"/>
<feature type="domain" description="Glucose-methanol-choline oxidoreductase C-terminal" evidence="6">
    <location>
        <begin position="41"/>
        <end position="102"/>
    </location>
</feature>
<keyword evidence="4" id="KW-0274">FAD</keyword>
<comment type="cofactor">
    <cofactor evidence="1">
        <name>FAD</name>
        <dbReference type="ChEBI" id="CHEBI:57692"/>
    </cofactor>
</comment>
<evidence type="ECO:0000256" key="3">
    <source>
        <dbReference type="ARBA" id="ARBA00022630"/>
    </source>
</evidence>
<dbReference type="Pfam" id="PF05199">
    <property type="entry name" value="GMC_oxred_C"/>
    <property type="match status" value="1"/>
</dbReference>
<dbReference type="InterPro" id="IPR051473">
    <property type="entry name" value="P2Ox-like"/>
</dbReference>
<feature type="non-terminal residue" evidence="7">
    <location>
        <position position="1"/>
    </location>
</feature>
<comment type="caution">
    <text evidence="7">The sequence shown here is derived from an EMBL/GenBank/DDBJ whole genome shotgun (WGS) entry which is preliminary data.</text>
</comment>
<dbReference type="EMBL" id="MWML01000755">
    <property type="protein sequence ID" value="TCG02777.1"/>
    <property type="molecule type" value="Genomic_DNA"/>
</dbReference>
<reference evidence="7 8" key="1">
    <citation type="submission" date="2017-02" db="EMBL/GenBank/DDBJ databases">
        <title>Paraburkholderia sophoroidis sp. nov. and Paraburkholderia steynii sp. nov. rhizobial symbionts of the fynbos legume Hypocalyptus sophoroides.</title>
        <authorList>
            <person name="Steenkamp E.T."/>
            <person name="Beukes C.W."/>
            <person name="Van Zyl E."/>
            <person name="Avontuur J."/>
            <person name="Chan W.Y."/>
            <person name="Hassen A."/>
            <person name="Palmer M."/>
            <person name="Mthombeni L."/>
            <person name="Phalane F."/>
            <person name="Sereme K."/>
            <person name="Venter S.N."/>
        </authorList>
    </citation>
    <scope>NUCLEOTIDE SEQUENCE [LARGE SCALE GENOMIC DNA]</scope>
    <source>
        <strain evidence="7 8">HC1.1ba</strain>
    </source>
</reference>
<organism evidence="7 8">
    <name type="scientific">Paraburkholderia steynii</name>
    <dbReference type="NCBI Taxonomy" id="1245441"/>
    <lineage>
        <taxon>Bacteria</taxon>
        <taxon>Pseudomonadati</taxon>
        <taxon>Pseudomonadota</taxon>
        <taxon>Betaproteobacteria</taxon>
        <taxon>Burkholderiales</taxon>
        <taxon>Burkholderiaceae</taxon>
        <taxon>Paraburkholderia</taxon>
    </lineage>
</organism>
<sequence length="122" mass="12599">AYAQFTTTDAENALANDMDNAIHALALALANGNPADLVVMSAGRDPLGTTYHESGTLWMGEDPAQSVTDTNGRFHHVTNAYCSDQALFVSAGSVNPTLTGLTLSRKVAEAVVARATGAAPPP</sequence>
<gene>
    <name evidence="7" type="ORF">BZM27_53305</name>
</gene>
<dbReference type="PANTHER" id="PTHR42784">
    <property type="entry name" value="PYRANOSE 2-OXIDASE"/>
    <property type="match status" value="1"/>
</dbReference>
<keyword evidence="8" id="KW-1185">Reference proteome</keyword>
<evidence type="ECO:0000256" key="5">
    <source>
        <dbReference type="ARBA" id="ARBA00023002"/>
    </source>
</evidence>
<dbReference type="Gene3D" id="3.50.50.60">
    <property type="entry name" value="FAD/NAD(P)-binding domain"/>
    <property type="match status" value="1"/>
</dbReference>
<dbReference type="SUPFAM" id="SSF51905">
    <property type="entry name" value="FAD/NAD(P)-binding domain"/>
    <property type="match status" value="1"/>
</dbReference>
<evidence type="ECO:0000313" key="7">
    <source>
        <dbReference type="EMBL" id="TCG02777.1"/>
    </source>
</evidence>
<protein>
    <recommendedName>
        <fullName evidence="6">Glucose-methanol-choline oxidoreductase C-terminal domain-containing protein</fullName>
    </recommendedName>
</protein>
<dbReference type="AlphaFoldDB" id="A0A4R0X7H4"/>
<dbReference type="Proteomes" id="UP000294200">
    <property type="component" value="Unassembled WGS sequence"/>
</dbReference>
<keyword evidence="3" id="KW-0285">Flavoprotein</keyword>
<dbReference type="InterPro" id="IPR007867">
    <property type="entry name" value="GMC_OxRtase_C"/>
</dbReference>
<evidence type="ECO:0000256" key="2">
    <source>
        <dbReference type="ARBA" id="ARBA00010790"/>
    </source>
</evidence>
<evidence type="ECO:0000313" key="8">
    <source>
        <dbReference type="Proteomes" id="UP000294200"/>
    </source>
</evidence>
<dbReference type="GO" id="GO:0016614">
    <property type="term" value="F:oxidoreductase activity, acting on CH-OH group of donors"/>
    <property type="evidence" value="ECO:0007669"/>
    <property type="project" value="InterPro"/>
</dbReference>
<comment type="similarity">
    <text evidence="2">Belongs to the GMC oxidoreductase family.</text>
</comment>
<keyword evidence="5" id="KW-0560">Oxidoreductase</keyword>